<dbReference type="OrthoDB" id="540503at2759"/>
<keyword evidence="3" id="KW-1185">Reference proteome</keyword>
<organism evidence="2 3">
    <name type="scientific">Polarella glacialis</name>
    <name type="common">Dinoflagellate</name>
    <dbReference type="NCBI Taxonomy" id="89957"/>
    <lineage>
        <taxon>Eukaryota</taxon>
        <taxon>Sar</taxon>
        <taxon>Alveolata</taxon>
        <taxon>Dinophyceae</taxon>
        <taxon>Suessiales</taxon>
        <taxon>Suessiaceae</taxon>
        <taxon>Polarella</taxon>
    </lineage>
</organism>
<comment type="caution">
    <text evidence="2">The sequence shown here is derived from an EMBL/GenBank/DDBJ whole genome shotgun (WGS) entry which is preliminary data.</text>
</comment>
<evidence type="ECO:0000313" key="3">
    <source>
        <dbReference type="Proteomes" id="UP000654075"/>
    </source>
</evidence>
<feature type="non-terminal residue" evidence="2">
    <location>
        <position position="1"/>
    </location>
</feature>
<protein>
    <recommendedName>
        <fullName evidence="1">Nucleotide-diphospho-sugar transferase domain-containing protein</fullName>
    </recommendedName>
</protein>
<dbReference type="Proteomes" id="UP000654075">
    <property type="component" value="Unassembled WGS sequence"/>
</dbReference>
<accession>A0A813DVK4</accession>
<reference evidence="2" key="1">
    <citation type="submission" date="2021-02" db="EMBL/GenBank/DDBJ databases">
        <authorList>
            <person name="Dougan E. K."/>
            <person name="Rhodes N."/>
            <person name="Thang M."/>
            <person name="Chan C."/>
        </authorList>
    </citation>
    <scope>NUCLEOTIDE SEQUENCE</scope>
</reference>
<dbReference type="OMA" id="ILWSTHV"/>
<dbReference type="AlphaFoldDB" id="A0A813DVK4"/>
<evidence type="ECO:0000313" key="2">
    <source>
        <dbReference type="EMBL" id="CAE8590385.1"/>
    </source>
</evidence>
<dbReference type="EMBL" id="CAJNNV010004235">
    <property type="protein sequence ID" value="CAE8590385.1"/>
    <property type="molecule type" value="Genomic_DNA"/>
</dbReference>
<gene>
    <name evidence="2" type="ORF">PGLA1383_LOCUS9107</name>
</gene>
<name>A0A813DVK4_POLGL</name>
<dbReference type="InterPro" id="IPR005069">
    <property type="entry name" value="Nucl-diP-sugar_transferase"/>
</dbReference>
<proteinExistence type="predicted"/>
<evidence type="ECO:0000259" key="1">
    <source>
        <dbReference type="Pfam" id="PF03407"/>
    </source>
</evidence>
<feature type="domain" description="Nucleotide-diphospho-sugar transferase" evidence="1">
    <location>
        <begin position="73"/>
        <end position="216"/>
    </location>
</feature>
<dbReference type="Pfam" id="PF03407">
    <property type="entry name" value="Nucleotid_trans"/>
    <property type="match status" value="1"/>
</dbReference>
<sequence length="330" mass="36512">AATLHRRVAQREATWGAVRPIARSLLDAALAVAAATSPASRRLAYVVLLYGGGWAKLLGRLVGRLKQLDVRQPLLVIAIGPEAASACRALALGVAKAREGGERPHDVVCWTPETSSQVHRFTGIHAMLHLGVDVIYMDMDTFLLRDPTQRILASADGWDALFARHADADCINIGIFFLRSSSRTAVWMSQFLAWYHDHPFEIDQRGLHVFLRIPSKQMQIAYPPEDLVQLRGGVLEDVNEVVIGDVNWAGILPRMLIFHWCHRPLALKEQEINAAYDAADVLQPHGLPLSLALSLAHAAAPDSAWHKVLNFRVILESYQSATPPERTACW</sequence>